<reference evidence="2" key="1">
    <citation type="submission" date="2022-03" db="EMBL/GenBank/DDBJ databases">
        <title>De novo assembled genomes of Belliella spp. (Cyclobacteriaceae) strains.</title>
        <authorList>
            <person name="Szabo A."/>
            <person name="Korponai K."/>
            <person name="Felfoldi T."/>
        </authorList>
    </citation>
    <scope>NUCLEOTIDE SEQUENCE</scope>
    <source>
        <strain evidence="2">DSM 111904</strain>
    </source>
</reference>
<organism evidence="2 3">
    <name type="scientific">Belliella filtrata</name>
    <dbReference type="NCBI Taxonomy" id="2923435"/>
    <lineage>
        <taxon>Bacteria</taxon>
        <taxon>Pseudomonadati</taxon>
        <taxon>Bacteroidota</taxon>
        <taxon>Cytophagia</taxon>
        <taxon>Cytophagales</taxon>
        <taxon>Cyclobacteriaceae</taxon>
        <taxon>Belliella</taxon>
    </lineage>
</organism>
<dbReference type="InterPro" id="IPR012338">
    <property type="entry name" value="Beta-lactam/transpept-like"/>
</dbReference>
<dbReference type="InterPro" id="IPR001466">
    <property type="entry name" value="Beta-lactam-related"/>
</dbReference>
<dbReference type="Pfam" id="PF00144">
    <property type="entry name" value="Beta-lactamase"/>
    <property type="match status" value="1"/>
</dbReference>
<keyword evidence="3" id="KW-1185">Reference proteome</keyword>
<evidence type="ECO:0000313" key="3">
    <source>
        <dbReference type="Proteomes" id="UP001165489"/>
    </source>
</evidence>
<proteinExistence type="predicted"/>
<protein>
    <submittedName>
        <fullName evidence="2">Beta-lactamase family protein</fullName>
    </submittedName>
</protein>
<dbReference type="SUPFAM" id="SSF56601">
    <property type="entry name" value="beta-lactamase/transpeptidase-like"/>
    <property type="match status" value="1"/>
</dbReference>
<evidence type="ECO:0000313" key="2">
    <source>
        <dbReference type="EMBL" id="MCH7408944.1"/>
    </source>
</evidence>
<dbReference type="Gene3D" id="3.40.710.10">
    <property type="entry name" value="DD-peptidase/beta-lactamase superfamily"/>
    <property type="match status" value="1"/>
</dbReference>
<comment type="caution">
    <text evidence="2">The sequence shown here is derived from an EMBL/GenBank/DDBJ whole genome shotgun (WGS) entry which is preliminary data.</text>
</comment>
<name>A0ABS9UXT2_9BACT</name>
<dbReference type="PANTHER" id="PTHR46825">
    <property type="entry name" value="D-ALANYL-D-ALANINE-CARBOXYPEPTIDASE/ENDOPEPTIDASE AMPH"/>
    <property type="match status" value="1"/>
</dbReference>
<dbReference type="PROSITE" id="PS51257">
    <property type="entry name" value="PROKAR_LIPOPROTEIN"/>
    <property type="match status" value="1"/>
</dbReference>
<sequence length="341" mass="39089">MKNIKLLIISILLISCNSRKNTNENDVILTQVDSIVNINKFNGVVLIADNNNIVYRKAFGFSDLEKNQKLKEDDQFYIGSISKQITAVLILKEIEKGKLNLTDTINKFLIDIEQDWVNEVTVHHLLIHTHGIVELDEPLEFELGTKFSYSQIGYGLLANILEKIQGKSFERIATEFFEELGLQNTFHPDNKNYQNLVKSYEENELRELILAEGNPVEYVAAGGFISNVDDLLKWNILLHSGKILNPTFMELMKTRYATRVHPILETLEYGYGLIFKENEENIQIGAFGYSPGYASANYYYPKTKKHLIILGNVAISLDDFKMTFKTHTDLMNLIKDEQPLE</sequence>
<dbReference type="Proteomes" id="UP001165489">
    <property type="component" value="Unassembled WGS sequence"/>
</dbReference>
<accession>A0ABS9UXT2</accession>
<dbReference type="RefSeq" id="WP_241347305.1">
    <property type="nucleotide sequence ID" value="NZ_JAKZGP010000010.1"/>
</dbReference>
<feature type="domain" description="Beta-lactamase-related" evidence="1">
    <location>
        <begin position="44"/>
        <end position="316"/>
    </location>
</feature>
<evidence type="ECO:0000259" key="1">
    <source>
        <dbReference type="Pfam" id="PF00144"/>
    </source>
</evidence>
<dbReference type="EMBL" id="JAKZGP010000010">
    <property type="protein sequence ID" value="MCH7408944.1"/>
    <property type="molecule type" value="Genomic_DNA"/>
</dbReference>
<gene>
    <name evidence="2" type="ORF">MM239_06030</name>
</gene>
<dbReference type="PANTHER" id="PTHR46825:SF9">
    <property type="entry name" value="BETA-LACTAMASE-RELATED DOMAIN-CONTAINING PROTEIN"/>
    <property type="match status" value="1"/>
</dbReference>
<dbReference type="InterPro" id="IPR050491">
    <property type="entry name" value="AmpC-like"/>
</dbReference>